<dbReference type="Pfam" id="PF13845">
    <property type="entry name" value="Septum_form"/>
    <property type="match status" value="1"/>
</dbReference>
<dbReference type="RefSeq" id="WP_185023294.1">
    <property type="nucleotide sequence ID" value="NZ_JACHMQ010000001.1"/>
</dbReference>
<comment type="caution">
    <text evidence="4">The sequence shown here is derived from an EMBL/GenBank/DDBJ whole genome shotgun (WGS) entry which is preliminary data.</text>
</comment>
<proteinExistence type="predicted"/>
<feature type="domain" description="Septum formation-related" evidence="3">
    <location>
        <begin position="161"/>
        <end position="370"/>
    </location>
</feature>
<keyword evidence="2" id="KW-0812">Transmembrane</keyword>
<dbReference type="Proteomes" id="UP000546324">
    <property type="component" value="Unassembled WGS sequence"/>
</dbReference>
<evidence type="ECO:0000313" key="5">
    <source>
        <dbReference type="Proteomes" id="UP000546324"/>
    </source>
</evidence>
<evidence type="ECO:0000259" key="3">
    <source>
        <dbReference type="Pfam" id="PF13845"/>
    </source>
</evidence>
<evidence type="ECO:0000256" key="1">
    <source>
        <dbReference type="SAM" id="MobiDB-lite"/>
    </source>
</evidence>
<dbReference type="EMBL" id="JACHMQ010000001">
    <property type="protein sequence ID" value="MBB6393484.1"/>
    <property type="molecule type" value="Genomic_DNA"/>
</dbReference>
<dbReference type="InterPro" id="IPR026004">
    <property type="entry name" value="Septum_form"/>
</dbReference>
<name>A0A7X0KWU5_9ACTN</name>
<evidence type="ECO:0000313" key="4">
    <source>
        <dbReference type="EMBL" id="MBB6393484.1"/>
    </source>
</evidence>
<feature type="transmembrane region" description="Helical" evidence="2">
    <location>
        <begin position="110"/>
        <end position="132"/>
    </location>
</feature>
<keyword evidence="2" id="KW-1133">Transmembrane helix</keyword>
<gene>
    <name evidence="4" type="ORF">BKA00_000398</name>
</gene>
<sequence>MTTPPPPDDVPDGPAMDPAWAPPDTPTSDADSTPGPADAPSPADGADETSPADGPDPSPIAGERPDRARTNGFAIAALVTGAVGLVLFAIAFAVAALVQIRRRGGGGRGLALGGLGASAAWLAAAAIIAALFGRSLFSAAEGEADPRQRDGYVLSSTLRVGDCFTAQTHDSADPYVYPLPCASPHNGEVVAEAPLPAGPFPGVGRLTARAAALCEERTPDNVKKVVDDDFDARAELPKRKDWESGKRTVTCTLVYVGEDKALTAPLSRSVITPRHEAMFEQGVCLEKWDDNMTPPVVDCDLPHQFQLLATYKLQDKEYPGRRKLEKMVLEGCAKRAADIWGADPPLDRVYPTFSTPTKQQWRRGYRDVYCLITGKKGPLNRSFVPKK</sequence>
<feature type="compositionally biased region" description="Low complexity" evidence="1">
    <location>
        <begin position="28"/>
        <end position="44"/>
    </location>
</feature>
<protein>
    <recommendedName>
        <fullName evidence="3">Septum formation-related domain-containing protein</fullName>
    </recommendedName>
</protein>
<keyword evidence="2" id="KW-0472">Membrane</keyword>
<accession>A0A7X0KWU5</accession>
<feature type="transmembrane region" description="Helical" evidence="2">
    <location>
        <begin position="73"/>
        <end position="98"/>
    </location>
</feature>
<evidence type="ECO:0000256" key="2">
    <source>
        <dbReference type="SAM" id="Phobius"/>
    </source>
</evidence>
<organism evidence="4 5">
    <name type="scientific">Actinomadura coerulea</name>
    <dbReference type="NCBI Taxonomy" id="46159"/>
    <lineage>
        <taxon>Bacteria</taxon>
        <taxon>Bacillati</taxon>
        <taxon>Actinomycetota</taxon>
        <taxon>Actinomycetes</taxon>
        <taxon>Streptosporangiales</taxon>
        <taxon>Thermomonosporaceae</taxon>
        <taxon>Actinomadura</taxon>
    </lineage>
</organism>
<feature type="region of interest" description="Disordered" evidence="1">
    <location>
        <begin position="1"/>
        <end position="66"/>
    </location>
</feature>
<dbReference type="AlphaFoldDB" id="A0A7X0KWU5"/>
<keyword evidence="5" id="KW-1185">Reference proteome</keyword>
<reference evidence="4 5" key="1">
    <citation type="submission" date="2020-08" db="EMBL/GenBank/DDBJ databases">
        <title>Sequencing the genomes of 1000 actinobacteria strains.</title>
        <authorList>
            <person name="Klenk H.-P."/>
        </authorList>
    </citation>
    <scope>NUCLEOTIDE SEQUENCE [LARGE SCALE GENOMIC DNA]</scope>
    <source>
        <strain evidence="4 5">DSM 43675</strain>
    </source>
</reference>